<feature type="domain" description="FMN hydroxy acid dehydrogenase" evidence="3">
    <location>
        <begin position="1"/>
        <end position="214"/>
    </location>
</feature>
<evidence type="ECO:0000256" key="1">
    <source>
        <dbReference type="ARBA" id="ARBA00001917"/>
    </source>
</evidence>
<protein>
    <submittedName>
        <fullName evidence="4">FMN-linked oxidoreductase</fullName>
    </submittedName>
</protein>
<keyword evidence="5" id="KW-1185">Reference proteome</keyword>
<dbReference type="PANTHER" id="PTHR10578">
    <property type="entry name" value="S -2-HYDROXY-ACID OXIDASE-RELATED"/>
    <property type="match status" value="1"/>
</dbReference>
<keyword evidence="2" id="KW-0560">Oxidoreductase</keyword>
<sequence>MQTYTDKDRSFTSGMLQRIARLGVKAIIFTVDVGWWPKQTSEARVTDFKLPDASLGTSMDSRGLHDRNLSGNDLAWIHHQTKLPIIMKGVQGIEDVELRVMCGAQRGQLVSFTIINNNLSLVPINLLETSHSNHGGGQLDYAPAPVDILYEVRAYRSDLFNKIGIMIDNRVRSGANVTKSLVLGAKAVGLGRTLLHANATHEEAGVKRVIKSRF</sequence>
<dbReference type="Proteomes" id="UP000799757">
    <property type="component" value="Unassembled WGS sequence"/>
</dbReference>
<comment type="cofactor">
    <cofactor evidence="1">
        <name>FMN</name>
        <dbReference type="ChEBI" id="CHEBI:58210"/>
    </cofactor>
</comment>
<dbReference type="InterPro" id="IPR013785">
    <property type="entry name" value="Aldolase_TIM"/>
</dbReference>
<gene>
    <name evidence="4" type="ORF">K505DRAFT_332639</name>
</gene>
<dbReference type="Pfam" id="PF01070">
    <property type="entry name" value="FMN_dh"/>
    <property type="match status" value="2"/>
</dbReference>
<dbReference type="Gene3D" id="3.20.20.70">
    <property type="entry name" value="Aldolase class I"/>
    <property type="match status" value="2"/>
</dbReference>
<dbReference type="EMBL" id="MU001765">
    <property type="protein sequence ID" value="KAF2799405.1"/>
    <property type="molecule type" value="Genomic_DNA"/>
</dbReference>
<reference evidence="4" key="1">
    <citation type="journal article" date="2020" name="Stud. Mycol.">
        <title>101 Dothideomycetes genomes: a test case for predicting lifestyles and emergence of pathogens.</title>
        <authorList>
            <person name="Haridas S."/>
            <person name="Albert R."/>
            <person name="Binder M."/>
            <person name="Bloem J."/>
            <person name="Labutti K."/>
            <person name="Salamov A."/>
            <person name="Andreopoulos B."/>
            <person name="Baker S."/>
            <person name="Barry K."/>
            <person name="Bills G."/>
            <person name="Bluhm B."/>
            <person name="Cannon C."/>
            <person name="Castanera R."/>
            <person name="Culley D."/>
            <person name="Daum C."/>
            <person name="Ezra D."/>
            <person name="Gonzalez J."/>
            <person name="Henrissat B."/>
            <person name="Kuo A."/>
            <person name="Liang C."/>
            <person name="Lipzen A."/>
            <person name="Lutzoni F."/>
            <person name="Magnuson J."/>
            <person name="Mondo S."/>
            <person name="Nolan M."/>
            <person name="Ohm R."/>
            <person name="Pangilinan J."/>
            <person name="Park H.-J."/>
            <person name="Ramirez L."/>
            <person name="Alfaro M."/>
            <person name="Sun H."/>
            <person name="Tritt A."/>
            <person name="Yoshinaga Y."/>
            <person name="Zwiers L.-H."/>
            <person name="Turgeon B."/>
            <person name="Goodwin S."/>
            <person name="Spatafora J."/>
            <person name="Crous P."/>
            <person name="Grigoriev I."/>
        </authorList>
    </citation>
    <scope>NUCLEOTIDE SEQUENCE</scope>
    <source>
        <strain evidence="4">CBS 109.77</strain>
    </source>
</reference>
<evidence type="ECO:0000259" key="3">
    <source>
        <dbReference type="PROSITE" id="PS51349"/>
    </source>
</evidence>
<name>A0A6A6XTP4_9PLEO</name>
<dbReference type="PANTHER" id="PTHR10578:SF101">
    <property type="entry name" value="L-LACTATE DEHYDROGENASE (CYTOCHROME B2)"/>
    <property type="match status" value="1"/>
</dbReference>
<dbReference type="GO" id="GO:0006089">
    <property type="term" value="P:lactate metabolic process"/>
    <property type="evidence" value="ECO:0007669"/>
    <property type="project" value="TreeGrafter"/>
</dbReference>
<evidence type="ECO:0000256" key="2">
    <source>
        <dbReference type="ARBA" id="ARBA00023002"/>
    </source>
</evidence>
<evidence type="ECO:0000313" key="4">
    <source>
        <dbReference type="EMBL" id="KAF2799405.1"/>
    </source>
</evidence>
<dbReference type="SUPFAM" id="SSF51395">
    <property type="entry name" value="FMN-linked oxidoreductases"/>
    <property type="match status" value="1"/>
</dbReference>
<organism evidence="4 5">
    <name type="scientific">Melanomma pulvis-pyrius CBS 109.77</name>
    <dbReference type="NCBI Taxonomy" id="1314802"/>
    <lineage>
        <taxon>Eukaryota</taxon>
        <taxon>Fungi</taxon>
        <taxon>Dikarya</taxon>
        <taxon>Ascomycota</taxon>
        <taxon>Pezizomycotina</taxon>
        <taxon>Dothideomycetes</taxon>
        <taxon>Pleosporomycetidae</taxon>
        <taxon>Pleosporales</taxon>
        <taxon>Melanommataceae</taxon>
        <taxon>Melanomma</taxon>
    </lineage>
</organism>
<dbReference type="AlphaFoldDB" id="A0A6A6XTP4"/>
<dbReference type="InterPro" id="IPR037396">
    <property type="entry name" value="FMN_HAD"/>
</dbReference>
<dbReference type="GO" id="GO:0004460">
    <property type="term" value="F:L-lactate dehydrogenase (cytochrome) activity"/>
    <property type="evidence" value="ECO:0007669"/>
    <property type="project" value="TreeGrafter"/>
</dbReference>
<dbReference type="InterPro" id="IPR000262">
    <property type="entry name" value="FMN-dep_DH"/>
</dbReference>
<dbReference type="PROSITE" id="PS51349">
    <property type="entry name" value="FMN_HYDROXY_ACID_DH_2"/>
    <property type="match status" value="1"/>
</dbReference>
<dbReference type="OrthoDB" id="1925334at2759"/>
<accession>A0A6A6XTP4</accession>
<proteinExistence type="predicted"/>
<evidence type="ECO:0000313" key="5">
    <source>
        <dbReference type="Proteomes" id="UP000799757"/>
    </source>
</evidence>